<name>A0A0G4K993_9SPIR</name>
<accession>A0A0G4K993</accession>
<gene>
    <name evidence="2" type="ORF">BRSU_2276</name>
</gene>
<evidence type="ECO:0000313" key="3">
    <source>
        <dbReference type="Proteomes" id="UP000043763"/>
    </source>
</evidence>
<evidence type="ECO:0000259" key="1">
    <source>
        <dbReference type="Pfam" id="PF01973"/>
    </source>
</evidence>
<dbReference type="PANTHER" id="PTHR41786">
    <property type="entry name" value="MOTILITY ACCESSORY FACTOR MAF"/>
    <property type="match status" value="1"/>
</dbReference>
<keyword evidence="3" id="KW-1185">Reference proteome</keyword>
<evidence type="ECO:0000313" key="2">
    <source>
        <dbReference type="EMBL" id="CRF34833.1"/>
    </source>
</evidence>
<dbReference type="PANTHER" id="PTHR41786:SF1">
    <property type="entry name" value="6-HYDROXYMETHYLPTERIN DIPHOSPHOKINASE MPTE-LIKE DOMAIN-CONTAINING PROTEIN"/>
    <property type="match status" value="1"/>
</dbReference>
<feature type="domain" description="6-hydroxymethylpterin diphosphokinase MptE-like" evidence="1">
    <location>
        <begin position="209"/>
        <end position="384"/>
    </location>
</feature>
<dbReference type="RefSeq" id="WP_048595449.1">
    <property type="nucleotide sequence ID" value="NZ_CVLB01000002.1"/>
</dbReference>
<dbReference type="AlphaFoldDB" id="A0A0G4K993"/>
<dbReference type="InterPro" id="IPR002826">
    <property type="entry name" value="MptE-like"/>
</dbReference>
<dbReference type="Proteomes" id="UP000043763">
    <property type="component" value="Unassembled WGS sequence"/>
</dbReference>
<dbReference type="EMBL" id="CVLB01000002">
    <property type="protein sequence ID" value="CRF34833.1"/>
    <property type="molecule type" value="Genomic_DNA"/>
</dbReference>
<dbReference type="Pfam" id="PF01973">
    <property type="entry name" value="MptE-like"/>
    <property type="match status" value="1"/>
</dbReference>
<dbReference type="OrthoDB" id="304932at2"/>
<organism evidence="2 3">
    <name type="scientific">Brachyspira suanatina</name>
    <dbReference type="NCBI Taxonomy" id="381802"/>
    <lineage>
        <taxon>Bacteria</taxon>
        <taxon>Pseudomonadati</taxon>
        <taxon>Spirochaetota</taxon>
        <taxon>Spirochaetia</taxon>
        <taxon>Brachyspirales</taxon>
        <taxon>Brachyspiraceae</taxon>
        <taxon>Brachyspira</taxon>
    </lineage>
</organism>
<protein>
    <recommendedName>
        <fullName evidence="1">6-hydroxymethylpterin diphosphokinase MptE-like domain-containing protein</fullName>
    </recommendedName>
</protein>
<proteinExistence type="predicted"/>
<reference evidence="3" key="1">
    <citation type="submission" date="2015-04" db="EMBL/GenBank/DDBJ databases">
        <authorList>
            <person name="Mushtaq Mamoona"/>
        </authorList>
    </citation>
    <scope>NUCLEOTIDE SEQUENCE [LARGE SCALE GENOMIC DNA]</scope>
    <source>
        <strain evidence="3">AN4859/03</strain>
    </source>
</reference>
<sequence length="565" mass="66370">MDNTIFTKNIELLNKNKYNFRAVKKLIEYNASNNKYQLKQAKNDLFAVMYNNKPLTSLYNPMEEAKRLISQFITNNNEHIGIFLSIASFFHIEYFLSLNENNKAIIIEKDIEIVKIILENLKPSNENILKNTILILNEDLENILAFFNFYMNDNDSKKIVYIRHIRASNIDDETREYYDNINISLANSIKEKLMSLTSNYYFAPVWARNTLYNMHFNEGYSIKTFYNILKRETPVLLVSAGASADDYIENIKELSKTHFVIVLSHAFNSLIKNNIKPDAVVSTDGGFYSSIHLKELIKKENENINIFTTHTAYPFPLTHIENKRIFYFSHDESFEKILYPINDDDNNNIYFYMEGSVIMPALRIAYMLNPKYILLAGCDFCHIDDKTHSKYSNASAHDYINSSKLKTFESAKYKRLNDNQKIKCYDNVYRNTSSSLLSYKNHFESLIQEISETTDIFTLTVQSASIKNVKIYNNNNINSNNKNIEIKNYLKENIDKEKLVKEIDNFINNLNKENMSKENFNNNMKNIADIISPWHVEKFEKSVISYEELKNYMNKWYNDIKLLIY</sequence>